<dbReference type="RefSeq" id="WP_191169294.1">
    <property type="nucleotide sequence ID" value="NZ_CP061861.1"/>
</dbReference>
<dbReference type="Proteomes" id="UP000516656">
    <property type="component" value="Chromosome 1"/>
</dbReference>
<gene>
    <name evidence="1" type="ORF">IC627_09585</name>
</gene>
<sequence length="171" mass="20203">MSDKKKIVKAMLNQLQNHEYVKQLALLSYQDSKLAVSVIDVPTDFHKLYHCLCDEKVFGKYAVNEHFSELLYYKLFKPGLYQLHQEEYLQALSVSFQDVHYLPQHVMTEINRISQHFQPLEASDFVEMLHYQNPTLLNQINDDLESDFDSVRVIQKYLNKDLSQPSIPMYK</sequence>
<evidence type="ECO:0000313" key="2">
    <source>
        <dbReference type="Proteomes" id="UP000516656"/>
    </source>
</evidence>
<protein>
    <submittedName>
        <fullName evidence="1">Uncharacterized protein</fullName>
    </submittedName>
</protein>
<organism evidence="1 2">
    <name type="scientific">Photobacterium damsela subsp. piscicida</name>
    <name type="common">Pasteurella piscicida</name>
    <dbReference type="NCBI Taxonomy" id="38294"/>
    <lineage>
        <taxon>Bacteria</taxon>
        <taxon>Pseudomonadati</taxon>
        <taxon>Pseudomonadota</taxon>
        <taxon>Gammaproteobacteria</taxon>
        <taxon>Vibrionales</taxon>
        <taxon>Vibrionaceae</taxon>
        <taxon>Photobacterium</taxon>
    </lineage>
</organism>
<dbReference type="AlphaFoldDB" id="A0A7L8A0Y2"/>
<accession>A0A7L8A0Y2</accession>
<name>A0A7L8A0Y2_PHODP</name>
<proteinExistence type="predicted"/>
<evidence type="ECO:0000313" key="1">
    <source>
        <dbReference type="EMBL" id="QOD55595.1"/>
    </source>
</evidence>
<dbReference type="EMBL" id="CP061854">
    <property type="protein sequence ID" value="QOD55595.1"/>
    <property type="molecule type" value="Genomic_DNA"/>
</dbReference>
<reference evidence="1 2" key="1">
    <citation type="submission" date="2020-09" db="EMBL/GenBank/DDBJ databases">
        <title>Complete, closed and curated genome sequences of Photobacterium damselae subsp. piscicida isolates from Australia indicate localised evolution and additional plasmid-borne pathogenicity mechanisms.</title>
        <authorList>
            <person name="Baseggio L."/>
            <person name="Silayeva O."/>
            <person name="Buller N."/>
            <person name="Landos M."/>
            <person name="Engelstaedter J."/>
            <person name="Barnes A.C."/>
        </authorList>
    </citation>
    <scope>NUCLEOTIDE SEQUENCE [LARGE SCALE GENOMIC DNA]</scope>
    <source>
        <strain evidence="1 2">AS-16-0540-1</strain>
    </source>
</reference>